<name>A0A6J2Y627_SITOR</name>
<evidence type="ECO:0000256" key="1">
    <source>
        <dbReference type="SAM" id="MobiDB-lite"/>
    </source>
</evidence>
<evidence type="ECO:0000313" key="6">
    <source>
        <dbReference type="RefSeq" id="XP_030758688.1"/>
    </source>
</evidence>
<feature type="chain" id="PRO_5044642896" evidence="2">
    <location>
        <begin position="24"/>
        <end position="265"/>
    </location>
</feature>
<sequence>MILNRFCTTWISVIVLAAAYVSTEDDHHKRAPSGFTGVRGKKSIPDGAYSSDEPEHENLIQQNYDSYGPNTQPPSSINYLEKRAPSGFFGMRGKKPWSYPEEFKRAPMGFVGMRGKKATSDDFDYVLDDYPKRAQMGFFGMRGKKYFVQPGYSSEDILTRLAPSRDKKDFENSSGYFEDKRAPAGFFGMRGKKRPSGFFGMRGKKYPYEFRGKFVGVRGKKSLNDVTLPDNYLTDLSAGRFGEDLDWNQLMLLLTEQNEAADSSQ</sequence>
<dbReference type="AlphaFoldDB" id="A0A6J2Y627"/>
<dbReference type="RefSeq" id="XP_030758688.1">
    <property type="nucleotide sequence ID" value="XM_030902828.1"/>
</dbReference>
<keyword evidence="3" id="KW-1185">Reference proteome</keyword>
<evidence type="ECO:0000313" key="3">
    <source>
        <dbReference type="Proteomes" id="UP000504635"/>
    </source>
</evidence>
<evidence type="ECO:0000256" key="2">
    <source>
        <dbReference type="SAM" id="SignalP"/>
    </source>
</evidence>
<evidence type="ECO:0000313" key="4">
    <source>
        <dbReference type="RefSeq" id="XP_030758686.1"/>
    </source>
</evidence>
<evidence type="ECO:0000313" key="5">
    <source>
        <dbReference type="RefSeq" id="XP_030758687.1"/>
    </source>
</evidence>
<organism evidence="3 4">
    <name type="scientific">Sitophilus oryzae</name>
    <name type="common">Rice weevil</name>
    <name type="synonym">Curculio oryzae</name>
    <dbReference type="NCBI Taxonomy" id="7048"/>
    <lineage>
        <taxon>Eukaryota</taxon>
        <taxon>Metazoa</taxon>
        <taxon>Ecdysozoa</taxon>
        <taxon>Arthropoda</taxon>
        <taxon>Hexapoda</taxon>
        <taxon>Insecta</taxon>
        <taxon>Pterygota</taxon>
        <taxon>Neoptera</taxon>
        <taxon>Endopterygota</taxon>
        <taxon>Coleoptera</taxon>
        <taxon>Polyphaga</taxon>
        <taxon>Cucujiformia</taxon>
        <taxon>Curculionidae</taxon>
        <taxon>Dryophthorinae</taxon>
        <taxon>Sitophilus</taxon>
    </lineage>
</organism>
<dbReference type="RefSeq" id="XP_030758686.1">
    <property type="nucleotide sequence ID" value="XM_030902826.1"/>
</dbReference>
<feature type="region of interest" description="Disordered" evidence="1">
    <location>
        <begin position="27"/>
        <end position="53"/>
    </location>
</feature>
<accession>A0A6J2Y627</accession>
<dbReference type="GeneID" id="115884290"/>
<dbReference type="KEGG" id="soy:115884290"/>
<dbReference type="Proteomes" id="UP000504635">
    <property type="component" value="Unplaced"/>
</dbReference>
<reference evidence="4 5" key="1">
    <citation type="submission" date="2025-04" db="UniProtKB">
        <authorList>
            <consortium name="RefSeq"/>
        </authorList>
    </citation>
    <scope>IDENTIFICATION</scope>
    <source>
        <tissue evidence="4 5">Gonads</tissue>
    </source>
</reference>
<protein>
    <submittedName>
        <fullName evidence="4 5">Tachykinins isoform X1</fullName>
    </submittedName>
</protein>
<dbReference type="RefSeq" id="XP_030758687.1">
    <property type="nucleotide sequence ID" value="XM_030902827.1"/>
</dbReference>
<gene>
    <name evidence="4 5 6" type="primary">LOC115884290</name>
</gene>
<feature type="signal peptide" evidence="2">
    <location>
        <begin position="1"/>
        <end position="23"/>
    </location>
</feature>
<dbReference type="OrthoDB" id="5919137at2759"/>
<proteinExistence type="predicted"/>
<keyword evidence="2" id="KW-0732">Signal</keyword>